<dbReference type="EMBL" id="BHYL01000304">
    <property type="protein sequence ID" value="GCD21545.1"/>
    <property type="molecule type" value="Genomic_DNA"/>
</dbReference>
<organism evidence="1 2">
    <name type="scientific">Cellulomonas algicola</name>
    <dbReference type="NCBI Taxonomy" id="2071633"/>
    <lineage>
        <taxon>Bacteria</taxon>
        <taxon>Bacillati</taxon>
        <taxon>Actinomycetota</taxon>
        <taxon>Actinomycetes</taxon>
        <taxon>Micrococcales</taxon>
        <taxon>Cellulomonadaceae</taxon>
        <taxon>Cellulomonas</taxon>
    </lineage>
</organism>
<accession>A0A401V3S6</accession>
<dbReference type="Proteomes" id="UP000288246">
    <property type="component" value="Unassembled WGS sequence"/>
</dbReference>
<evidence type="ECO:0000313" key="1">
    <source>
        <dbReference type="EMBL" id="GCD21545.1"/>
    </source>
</evidence>
<keyword evidence="2" id="KW-1185">Reference proteome</keyword>
<evidence type="ECO:0000313" key="2">
    <source>
        <dbReference type="Proteomes" id="UP000288246"/>
    </source>
</evidence>
<name>A0A401V3S6_9CELL</name>
<sequence>MQFAGCGGTEVAIVDLIELGAVLGAFFEDGAGPSHDQLDQAVARAGLVAGDPAPGGRGTRGEPLGKTKRIRTVMVYATDHDASAGLKLGVCCTDW</sequence>
<proteinExistence type="predicted"/>
<protein>
    <submittedName>
        <fullName evidence="1">Uncharacterized protein</fullName>
    </submittedName>
</protein>
<comment type="caution">
    <text evidence="1">The sequence shown here is derived from an EMBL/GenBank/DDBJ whole genome shotgun (WGS) entry which is preliminary data.</text>
</comment>
<dbReference type="AlphaFoldDB" id="A0A401V3S6"/>
<reference evidence="1 2" key="1">
    <citation type="submission" date="2018-11" db="EMBL/GenBank/DDBJ databases">
        <title>Draft genome sequence of Cellulomonas takizawaensis strain TKZ-21.</title>
        <authorList>
            <person name="Yamamura H."/>
            <person name="Hayashi T."/>
            <person name="Hamada M."/>
            <person name="Serisawa Y."/>
            <person name="Matsuyama K."/>
            <person name="Nakagawa Y."/>
            <person name="Otoguro M."/>
            <person name="Yanagida F."/>
            <person name="Hayakawa M."/>
        </authorList>
    </citation>
    <scope>NUCLEOTIDE SEQUENCE [LARGE SCALE GENOMIC DNA]</scope>
    <source>
        <strain evidence="1 2">TKZ-21</strain>
    </source>
</reference>
<gene>
    <name evidence="1" type="ORF">CTKZ_31070</name>
</gene>